<feature type="binding site" evidence="6">
    <location>
        <position position="177"/>
    </location>
    <ligand>
        <name>Mg(2+)</name>
        <dbReference type="ChEBI" id="CHEBI:18420"/>
    </ligand>
</feature>
<evidence type="ECO:0000259" key="8">
    <source>
        <dbReference type="SMART" id="SM00922"/>
    </source>
</evidence>
<protein>
    <recommendedName>
        <fullName evidence="7">Dipeptide epimerase</fullName>
        <ecNumber evidence="7">5.1.1.-</ecNumber>
    </recommendedName>
</protein>
<dbReference type="InterPro" id="IPR034593">
    <property type="entry name" value="DgoD-like"/>
</dbReference>
<dbReference type="Proteomes" id="UP000199592">
    <property type="component" value="Unassembled WGS sequence"/>
</dbReference>
<name>A0A1H2RJ20_9FLAO</name>
<dbReference type="CDD" id="cd03319">
    <property type="entry name" value="L-Ala-DL-Glu_epimerase"/>
    <property type="match status" value="1"/>
</dbReference>
<dbReference type="SUPFAM" id="SSF54826">
    <property type="entry name" value="Enolase N-terminal domain-like"/>
    <property type="match status" value="1"/>
</dbReference>
<evidence type="ECO:0000256" key="1">
    <source>
        <dbReference type="ARBA" id="ARBA00008031"/>
    </source>
</evidence>
<accession>A0A1H2RJ20</accession>
<feature type="active site" description="Proton acceptor; specific for (R)-substrate epimerization" evidence="5">
    <location>
        <position position="153"/>
    </location>
</feature>
<keyword evidence="3 6" id="KW-0460">Magnesium</keyword>
<dbReference type="GO" id="GO:0016855">
    <property type="term" value="F:racemase and epimerase activity, acting on amino acids and derivatives"/>
    <property type="evidence" value="ECO:0007669"/>
    <property type="project" value="UniProtKB-UniRule"/>
</dbReference>
<gene>
    <name evidence="9" type="ORF">SAMN04487892_0669</name>
</gene>
<evidence type="ECO:0000313" key="10">
    <source>
        <dbReference type="Proteomes" id="UP000199592"/>
    </source>
</evidence>
<dbReference type="InterPro" id="IPR029065">
    <property type="entry name" value="Enolase_C-like"/>
</dbReference>
<dbReference type="SUPFAM" id="SSF51604">
    <property type="entry name" value="Enolase C-terminal domain-like"/>
    <property type="match status" value="1"/>
</dbReference>
<keyword evidence="4 7" id="KW-0413">Isomerase</keyword>
<dbReference type="AlphaFoldDB" id="A0A1H2RJ20"/>
<feature type="domain" description="Mandelate racemase/muconate lactonizing enzyme C-terminal" evidence="8">
    <location>
        <begin position="135"/>
        <end position="224"/>
    </location>
</feature>
<dbReference type="STRING" id="1073328.SAMN05216294_2021"/>
<organism evidence="9 10">
    <name type="scientific">Flagellimonas zhangzhouensis</name>
    <dbReference type="NCBI Taxonomy" id="1073328"/>
    <lineage>
        <taxon>Bacteria</taxon>
        <taxon>Pseudomonadati</taxon>
        <taxon>Bacteroidota</taxon>
        <taxon>Flavobacteriia</taxon>
        <taxon>Flavobacteriales</taxon>
        <taxon>Flavobacteriaceae</taxon>
        <taxon>Flagellimonas</taxon>
    </lineage>
</organism>
<evidence type="ECO:0000256" key="7">
    <source>
        <dbReference type="RuleBase" id="RU366006"/>
    </source>
</evidence>
<dbReference type="InterPro" id="IPR013341">
    <property type="entry name" value="Mandelate_racemase_N_dom"/>
</dbReference>
<keyword evidence="2 6" id="KW-0479">Metal-binding</keyword>
<feature type="binding site" evidence="6">
    <location>
        <position position="203"/>
    </location>
    <ligand>
        <name>Mg(2+)</name>
        <dbReference type="ChEBI" id="CHEBI:18420"/>
    </ligand>
</feature>
<dbReference type="InterPro" id="IPR013342">
    <property type="entry name" value="Mandelate_racemase_C"/>
</dbReference>
<dbReference type="InterPro" id="IPR034603">
    <property type="entry name" value="Dipeptide_epimerase"/>
</dbReference>
<reference evidence="10" key="1">
    <citation type="submission" date="2016-10" db="EMBL/GenBank/DDBJ databases">
        <authorList>
            <person name="Varghese N."/>
            <person name="Submissions S."/>
        </authorList>
    </citation>
    <scope>NUCLEOTIDE SEQUENCE [LARGE SCALE GENOMIC DNA]</scope>
    <source>
        <strain evidence="10">DSM 25030</strain>
    </source>
</reference>
<dbReference type="Gene3D" id="3.30.390.10">
    <property type="entry name" value="Enolase-like, N-terminal domain"/>
    <property type="match status" value="1"/>
</dbReference>
<evidence type="ECO:0000256" key="6">
    <source>
        <dbReference type="PIRSR" id="PIRSR634603-3"/>
    </source>
</evidence>
<dbReference type="PANTHER" id="PTHR48080">
    <property type="entry name" value="D-GALACTONATE DEHYDRATASE-RELATED"/>
    <property type="match status" value="1"/>
</dbReference>
<dbReference type="InterPro" id="IPR036849">
    <property type="entry name" value="Enolase-like_C_sf"/>
</dbReference>
<dbReference type="OrthoDB" id="9775391at2"/>
<dbReference type="EC" id="5.1.1.-" evidence="7"/>
<feature type="binding site" evidence="6">
    <location>
        <position position="228"/>
    </location>
    <ligand>
        <name>Mg(2+)</name>
        <dbReference type="ChEBI" id="CHEBI:18420"/>
    </ligand>
</feature>
<dbReference type="RefSeq" id="WP_090294976.1">
    <property type="nucleotide sequence ID" value="NZ_FNKI01000002.1"/>
</dbReference>
<dbReference type="PANTHER" id="PTHR48080:SF3">
    <property type="entry name" value="ENOLASE SUPERFAMILY MEMBER DDB_G0284701"/>
    <property type="match status" value="1"/>
</dbReference>
<comment type="similarity">
    <text evidence="1 7">Belongs to the mandelate racemase/muconate lactonizing enzyme family.</text>
</comment>
<dbReference type="Gene3D" id="3.20.20.120">
    <property type="entry name" value="Enolase-like C-terminal domain"/>
    <property type="match status" value="1"/>
</dbReference>
<dbReference type="Pfam" id="PF02746">
    <property type="entry name" value="MR_MLE_N"/>
    <property type="match status" value="1"/>
</dbReference>
<feature type="active site" description="Proton acceptor; specific for (S)-substrate epimerization" evidence="5">
    <location>
        <position position="250"/>
    </location>
</feature>
<dbReference type="SFLD" id="SFLDG00180">
    <property type="entry name" value="muconate_cycloisomerase"/>
    <property type="match status" value="1"/>
</dbReference>
<dbReference type="GO" id="GO:0000287">
    <property type="term" value="F:magnesium ion binding"/>
    <property type="evidence" value="ECO:0007669"/>
    <property type="project" value="UniProtKB-ARBA"/>
</dbReference>
<sequence>MQIALKKYTLKLAHTFTISRESRDEQDTLIVCLSHDGKTGYGEATSNPYYGITIEKMMGEIESNSAAIESYELDSPENFYEHLESMGLHKFTLCALDLAANDLFGKLQGKPLYEIWGTDSSRYPTTNYTIGIASIDKMVEKLKEKPWPVYKIKLGTKEDVAIVQELRKYTDAIFRIDANTAWTAEETIKNAPILKELGVEFLEQPLKADDWEGMKLVREQSVLPVIADESCIVESDVEKCGPYFHGINIKLTKCGGLTPARRMIKKGRELGLQLMVGCMTESSVGISAIAQLLPQLDYVDMDGAMLLKEDIASGVTILENGEVIFPKLPGSGIQLL</sequence>
<keyword evidence="10" id="KW-1185">Reference proteome</keyword>
<proteinExistence type="inferred from homology"/>
<comment type="cofactor">
    <cofactor evidence="6 7">
        <name>Mg(2+)</name>
        <dbReference type="ChEBI" id="CHEBI:18420"/>
    </cofactor>
    <text evidence="6 7">Binds 1 Mg(2+) ion per subunit.</text>
</comment>
<evidence type="ECO:0000256" key="5">
    <source>
        <dbReference type="PIRSR" id="PIRSR634603-1"/>
    </source>
</evidence>
<evidence type="ECO:0000256" key="2">
    <source>
        <dbReference type="ARBA" id="ARBA00022723"/>
    </source>
</evidence>
<dbReference type="Pfam" id="PF13378">
    <property type="entry name" value="MR_MLE_C"/>
    <property type="match status" value="1"/>
</dbReference>
<evidence type="ECO:0000313" key="9">
    <source>
        <dbReference type="EMBL" id="SDW19228.1"/>
    </source>
</evidence>
<dbReference type="SFLD" id="SFLDS00001">
    <property type="entry name" value="Enolase"/>
    <property type="match status" value="1"/>
</dbReference>
<dbReference type="SMART" id="SM00922">
    <property type="entry name" value="MR_MLE"/>
    <property type="match status" value="1"/>
</dbReference>
<dbReference type="InterPro" id="IPR029017">
    <property type="entry name" value="Enolase-like_N"/>
</dbReference>
<dbReference type="EMBL" id="FNMY01000001">
    <property type="protein sequence ID" value="SDW19228.1"/>
    <property type="molecule type" value="Genomic_DNA"/>
</dbReference>
<evidence type="ECO:0000256" key="4">
    <source>
        <dbReference type="ARBA" id="ARBA00023235"/>
    </source>
</evidence>
<evidence type="ECO:0000256" key="3">
    <source>
        <dbReference type="ARBA" id="ARBA00022842"/>
    </source>
</evidence>